<dbReference type="KEGG" id="pfla:Pflav_080060"/>
<keyword evidence="6" id="KW-0051">Antiviral defense</keyword>
<evidence type="ECO:0000256" key="1">
    <source>
        <dbReference type="ARBA" id="ARBA00004236"/>
    </source>
</evidence>
<evidence type="ECO:0000256" key="8">
    <source>
        <dbReference type="SAM" id="Phobius"/>
    </source>
</evidence>
<comment type="subcellular location">
    <subcellularLocation>
        <location evidence="1">Cell membrane</location>
    </subcellularLocation>
</comment>
<evidence type="ECO:0000256" key="6">
    <source>
        <dbReference type="ARBA" id="ARBA00023118"/>
    </source>
</evidence>
<keyword evidence="7 8" id="KW-0472">Membrane</keyword>
<keyword evidence="5 8" id="KW-1133">Transmembrane helix</keyword>
<protein>
    <recommendedName>
        <fullName evidence="9">Pycsar effector protein domain-containing protein</fullName>
    </recommendedName>
</protein>
<accession>A0A6F8Y655</accession>
<keyword evidence="3 8" id="KW-0812">Transmembrane</keyword>
<organism evidence="10 11">
    <name type="scientific">Phytohabitans flavus</name>
    <dbReference type="NCBI Taxonomy" id="1076124"/>
    <lineage>
        <taxon>Bacteria</taxon>
        <taxon>Bacillati</taxon>
        <taxon>Actinomycetota</taxon>
        <taxon>Actinomycetes</taxon>
        <taxon>Micromonosporales</taxon>
        <taxon>Micromonosporaceae</taxon>
    </lineage>
</organism>
<reference evidence="10 11" key="2">
    <citation type="submission" date="2020-03" db="EMBL/GenBank/DDBJ databases">
        <authorList>
            <person name="Ichikawa N."/>
            <person name="Kimura A."/>
            <person name="Kitahashi Y."/>
            <person name="Uohara A."/>
        </authorList>
    </citation>
    <scope>NUCLEOTIDE SEQUENCE [LARGE SCALE GENOMIC DNA]</scope>
    <source>
        <strain evidence="10 11">NBRC 107702</strain>
    </source>
</reference>
<dbReference type="Proteomes" id="UP000502508">
    <property type="component" value="Chromosome"/>
</dbReference>
<keyword evidence="4" id="KW-0547">Nucleotide-binding</keyword>
<dbReference type="Pfam" id="PF18967">
    <property type="entry name" value="PycTM"/>
    <property type="match status" value="1"/>
</dbReference>
<name>A0A6F8Y655_9ACTN</name>
<evidence type="ECO:0000313" key="11">
    <source>
        <dbReference type="Proteomes" id="UP000502508"/>
    </source>
</evidence>
<evidence type="ECO:0000256" key="7">
    <source>
        <dbReference type="ARBA" id="ARBA00023136"/>
    </source>
</evidence>
<evidence type="ECO:0000256" key="5">
    <source>
        <dbReference type="ARBA" id="ARBA00022989"/>
    </source>
</evidence>
<evidence type="ECO:0000256" key="4">
    <source>
        <dbReference type="ARBA" id="ARBA00022741"/>
    </source>
</evidence>
<sequence length="175" mass="18057">MDTIRPSPAALRLTPVEELQIASAIGVSFQASISQADSKINVLLVIYLASVTTVVSKPPATIAAEATPVGIALLAINLAGFAACGIAALAYLVRALRPRIPILGAPNPFAFPTVAQTDPPAPGAVTAAELVADAWRHNRLLAGIATAKNRLIIKAIWWICGMAVAAAAYLVQGCL</sequence>
<evidence type="ECO:0000313" key="10">
    <source>
        <dbReference type="EMBL" id="BCB81596.1"/>
    </source>
</evidence>
<keyword evidence="11" id="KW-1185">Reference proteome</keyword>
<keyword evidence="2" id="KW-1003">Cell membrane</keyword>
<feature type="domain" description="Pycsar effector protein" evidence="9">
    <location>
        <begin position="29"/>
        <end position="170"/>
    </location>
</feature>
<reference evidence="10 11" key="1">
    <citation type="submission" date="2020-03" db="EMBL/GenBank/DDBJ databases">
        <title>Whole genome shotgun sequence of Phytohabitans flavus NBRC 107702.</title>
        <authorList>
            <person name="Komaki H."/>
            <person name="Tamura T."/>
        </authorList>
    </citation>
    <scope>NUCLEOTIDE SEQUENCE [LARGE SCALE GENOMIC DNA]</scope>
    <source>
        <strain evidence="10 11">NBRC 107702</strain>
    </source>
</reference>
<feature type="transmembrane region" description="Helical" evidence="8">
    <location>
        <begin position="40"/>
        <end position="57"/>
    </location>
</feature>
<feature type="transmembrane region" description="Helical" evidence="8">
    <location>
        <begin position="151"/>
        <end position="171"/>
    </location>
</feature>
<evidence type="ECO:0000259" key="9">
    <source>
        <dbReference type="Pfam" id="PF18967"/>
    </source>
</evidence>
<feature type="transmembrane region" description="Helical" evidence="8">
    <location>
        <begin position="69"/>
        <end position="93"/>
    </location>
</feature>
<gene>
    <name evidence="10" type="ORF">Pflav_080060</name>
</gene>
<dbReference type="AlphaFoldDB" id="A0A6F8Y655"/>
<evidence type="ECO:0000256" key="3">
    <source>
        <dbReference type="ARBA" id="ARBA00022692"/>
    </source>
</evidence>
<dbReference type="EMBL" id="AP022870">
    <property type="protein sequence ID" value="BCB81596.1"/>
    <property type="molecule type" value="Genomic_DNA"/>
</dbReference>
<evidence type="ECO:0000256" key="2">
    <source>
        <dbReference type="ARBA" id="ARBA00022475"/>
    </source>
</evidence>
<proteinExistence type="predicted"/>
<dbReference type="InterPro" id="IPR043760">
    <property type="entry name" value="PycTM_dom"/>
</dbReference>